<comment type="caution">
    <text evidence="3">The sequence shown here is derived from an EMBL/GenBank/DDBJ whole genome shotgun (WGS) entry which is preliminary data.</text>
</comment>
<dbReference type="Proteomes" id="UP000612585">
    <property type="component" value="Unassembled WGS sequence"/>
</dbReference>
<evidence type="ECO:0000313" key="4">
    <source>
        <dbReference type="Proteomes" id="UP000612585"/>
    </source>
</evidence>
<proteinExistence type="predicted"/>
<dbReference type="EMBL" id="BOPG01000020">
    <property type="protein sequence ID" value="GIJ55624.1"/>
    <property type="molecule type" value="Genomic_DNA"/>
</dbReference>
<keyword evidence="1" id="KW-0472">Membrane</keyword>
<dbReference type="InterPro" id="IPR055568">
    <property type="entry name" value="DUF7144"/>
</dbReference>
<keyword evidence="4" id="KW-1185">Reference proteome</keyword>
<keyword evidence="1" id="KW-0812">Transmembrane</keyword>
<feature type="transmembrane region" description="Helical" evidence="1">
    <location>
        <begin position="21"/>
        <end position="48"/>
    </location>
</feature>
<feature type="domain" description="DUF7144" evidence="2">
    <location>
        <begin position="24"/>
        <end position="139"/>
    </location>
</feature>
<organism evidence="3 4">
    <name type="scientific">Virgisporangium aurantiacum</name>
    <dbReference type="NCBI Taxonomy" id="175570"/>
    <lineage>
        <taxon>Bacteria</taxon>
        <taxon>Bacillati</taxon>
        <taxon>Actinomycetota</taxon>
        <taxon>Actinomycetes</taxon>
        <taxon>Micromonosporales</taxon>
        <taxon>Micromonosporaceae</taxon>
        <taxon>Virgisporangium</taxon>
    </lineage>
</organism>
<reference evidence="3" key="1">
    <citation type="submission" date="2021-01" db="EMBL/GenBank/DDBJ databases">
        <title>Whole genome shotgun sequence of Virgisporangium aurantiacum NBRC 16421.</title>
        <authorList>
            <person name="Komaki H."/>
            <person name="Tamura T."/>
        </authorList>
    </citation>
    <scope>NUCLEOTIDE SEQUENCE</scope>
    <source>
        <strain evidence="3">NBRC 16421</strain>
    </source>
</reference>
<evidence type="ECO:0000256" key="1">
    <source>
        <dbReference type="SAM" id="Phobius"/>
    </source>
</evidence>
<feature type="transmembrane region" description="Helical" evidence="1">
    <location>
        <begin position="118"/>
        <end position="136"/>
    </location>
</feature>
<sequence length="147" mass="15966">MTQKRRPDARAMRDSDSLTTWVGWVAFGGIAMATAGILNIIQGFIAVFNADYYRPPGTGPVATVDYAVWGWVLVGMGLLLVVTGYGVIFGRTWADIVGVLLAAGNAILNFAFISSYPIWSIMALSFDIIVIYALTVHGREAKVLRHV</sequence>
<evidence type="ECO:0000259" key="2">
    <source>
        <dbReference type="Pfam" id="PF23636"/>
    </source>
</evidence>
<dbReference type="AlphaFoldDB" id="A0A8J3Z0Y0"/>
<accession>A0A8J3Z0Y0</accession>
<keyword evidence="1" id="KW-1133">Transmembrane helix</keyword>
<dbReference type="Pfam" id="PF23636">
    <property type="entry name" value="DUF7144"/>
    <property type="match status" value="1"/>
</dbReference>
<protein>
    <recommendedName>
        <fullName evidence="2">DUF7144 domain-containing protein</fullName>
    </recommendedName>
</protein>
<feature type="transmembrane region" description="Helical" evidence="1">
    <location>
        <begin position="93"/>
        <end position="112"/>
    </location>
</feature>
<evidence type="ECO:0000313" key="3">
    <source>
        <dbReference type="EMBL" id="GIJ55624.1"/>
    </source>
</evidence>
<name>A0A8J3Z0Y0_9ACTN</name>
<gene>
    <name evidence="3" type="ORF">Vau01_031400</name>
</gene>
<feature type="transmembrane region" description="Helical" evidence="1">
    <location>
        <begin position="68"/>
        <end position="88"/>
    </location>
</feature>